<feature type="compositionally biased region" description="Basic residues" evidence="1">
    <location>
        <begin position="61"/>
        <end position="74"/>
    </location>
</feature>
<evidence type="ECO:0000256" key="1">
    <source>
        <dbReference type="SAM" id="MobiDB-lite"/>
    </source>
</evidence>
<name>A0ABS5HKZ5_9RHOB</name>
<feature type="region of interest" description="Disordered" evidence="1">
    <location>
        <begin position="112"/>
        <end position="743"/>
    </location>
</feature>
<feature type="compositionally biased region" description="Acidic residues" evidence="1">
    <location>
        <begin position="299"/>
        <end position="317"/>
    </location>
</feature>
<feature type="compositionally biased region" description="Acidic residues" evidence="1">
    <location>
        <begin position="251"/>
        <end position="262"/>
    </location>
</feature>
<dbReference type="RefSeq" id="WP_212699152.1">
    <property type="nucleotide sequence ID" value="NZ_JADMKU010000001.1"/>
</dbReference>
<feature type="compositionally biased region" description="Low complexity" evidence="1">
    <location>
        <begin position="481"/>
        <end position="490"/>
    </location>
</feature>
<feature type="compositionally biased region" description="Acidic residues" evidence="1">
    <location>
        <begin position="351"/>
        <end position="369"/>
    </location>
</feature>
<feature type="region of interest" description="Disordered" evidence="1">
    <location>
        <begin position="54"/>
        <end position="94"/>
    </location>
</feature>
<dbReference type="Proteomes" id="UP001195941">
    <property type="component" value="Unassembled WGS sequence"/>
</dbReference>
<reference evidence="2 3" key="1">
    <citation type="journal article" date="2021" name="Arch. Microbiol.">
        <title>Thalassobius aquimarinus sp. nov., isolated from the Sea of Japan seashore.</title>
        <authorList>
            <person name="Kurilenko V.V."/>
            <person name="Romanenko L.A."/>
            <person name="Chernysheva N.Y."/>
            <person name="Velansky P.V."/>
            <person name="Tekutyeva L.A."/>
            <person name="Isaeva M.P."/>
            <person name="Mikhailov V.V."/>
        </authorList>
    </citation>
    <scope>NUCLEOTIDE SEQUENCE [LARGE SCALE GENOMIC DNA]</scope>
    <source>
        <strain evidence="2 3">KMM 8518</strain>
    </source>
</reference>
<accession>A0ABS5HKZ5</accession>
<comment type="caution">
    <text evidence="2">The sequence shown here is derived from an EMBL/GenBank/DDBJ whole genome shotgun (WGS) entry which is preliminary data.</text>
</comment>
<feature type="compositionally biased region" description="Acidic residues" evidence="1">
    <location>
        <begin position="194"/>
        <end position="204"/>
    </location>
</feature>
<feature type="compositionally biased region" description="Polar residues" evidence="1">
    <location>
        <begin position="700"/>
        <end position="712"/>
    </location>
</feature>
<evidence type="ECO:0000313" key="2">
    <source>
        <dbReference type="EMBL" id="MBR9649647.1"/>
    </source>
</evidence>
<feature type="compositionally biased region" description="Acidic residues" evidence="1">
    <location>
        <begin position="403"/>
        <end position="420"/>
    </location>
</feature>
<feature type="compositionally biased region" description="Basic and acidic residues" evidence="1">
    <location>
        <begin position="75"/>
        <end position="92"/>
    </location>
</feature>
<organism evidence="2 3">
    <name type="scientific">Thalassovita aquimarina</name>
    <dbReference type="NCBI Taxonomy" id="2785917"/>
    <lineage>
        <taxon>Bacteria</taxon>
        <taxon>Pseudomonadati</taxon>
        <taxon>Pseudomonadota</taxon>
        <taxon>Alphaproteobacteria</taxon>
        <taxon>Rhodobacterales</taxon>
        <taxon>Roseobacteraceae</taxon>
        <taxon>Thalassovita</taxon>
    </lineage>
</organism>
<dbReference type="EMBL" id="JADMKU010000001">
    <property type="protein sequence ID" value="MBR9649647.1"/>
    <property type="molecule type" value="Genomic_DNA"/>
</dbReference>
<feature type="compositionally biased region" description="Polar residues" evidence="1">
    <location>
        <begin position="210"/>
        <end position="219"/>
    </location>
</feature>
<evidence type="ECO:0000313" key="3">
    <source>
        <dbReference type="Proteomes" id="UP001195941"/>
    </source>
</evidence>
<protein>
    <submittedName>
        <fullName evidence="2">Uncharacterized protein</fullName>
    </submittedName>
</protein>
<feature type="compositionally biased region" description="Acidic residues" evidence="1">
    <location>
        <begin position="325"/>
        <end position="342"/>
    </location>
</feature>
<feature type="compositionally biased region" description="Acidic residues" evidence="1">
    <location>
        <begin position="276"/>
        <end position="289"/>
    </location>
</feature>
<sequence length="768" mass="79149">MARTKKRVPPVIAKILKAVDDLSPAEAAEALQDAAADESSVENRILLLQARIKLLQDSQKPKRPPRKRKPKPKGTKAEEPAKETPKKEEAKGKVTAIDLDNLGALFGAVESGAAQAEKATEPAEAAPKPSGGIDFGEMDALLAIDDDDGDSDATVEATPSDETDPPPPGSSDKSDGAIQMPDLSALNDLGGTDDAAEADDDGSDELSALMTSMSMNSPSGKPKADKAPPPATGEDDPSEKGDLPDLSAFDALDDAPEEDTSGQDDLSALMGALSDDAAETGETDEEEEAPVAGNAPEPADPDALDDAPEEDTSDQDDLAALMDALSDDAAETGETDEEDEAPVADNAPEPADPDALDDAPEEDTSDQDDLAALMDALSDDAAETGETDEEDEAPDADNAPESADSDALDDAPDEIGDDVSELMVALVDDDDTDMAPVPQAETAPDEGTSMASMSAPTGSDEDATVEDFTGQEESNSGNIMDLSPMLSALSDLDDPADSPEAAQIDMPTDDDSEADAAAGTKDEDTPPPPEPVAPEDHTGDTDTPDYSEFEALMGAAAQQMAPEENTAPSEEPEVAQDPAQETSEPQSPPDAQAAGTAPATAQPEASEEPDFSEFNALMAAADNGAGDIGGVDDGAHDAEIAPAPEAVTAQADRPEIDTDMGRSSEPAMPETLDATAGDDAQETSKPTAPLPESDAAVPTEDSTAVTGRSEVQQPDVVDEVPAPQTAAHVPEATEPQPTAAEPVAASFAEGKKKATLDDLYRLFPKREP</sequence>
<keyword evidence="3" id="KW-1185">Reference proteome</keyword>
<proteinExistence type="predicted"/>
<feature type="compositionally biased region" description="Acidic residues" evidence="1">
    <location>
        <begin position="144"/>
        <end position="164"/>
    </location>
</feature>
<feature type="compositionally biased region" description="Low complexity" evidence="1">
    <location>
        <begin position="589"/>
        <end position="604"/>
    </location>
</feature>
<feature type="compositionally biased region" description="Acidic residues" evidence="1">
    <location>
        <begin position="377"/>
        <end position="395"/>
    </location>
</feature>
<gene>
    <name evidence="2" type="ORF">IT775_00730</name>
</gene>
<feature type="compositionally biased region" description="Low complexity" evidence="1">
    <location>
        <begin position="113"/>
        <end position="129"/>
    </location>
</feature>
<feature type="compositionally biased region" description="Basic and acidic residues" evidence="1">
    <location>
        <begin position="652"/>
        <end position="662"/>
    </location>
</feature>